<feature type="transmembrane region" description="Helical" evidence="1">
    <location>
        <begin position="293"/>
        <end position="314"/>
    </location>
</feature>
<evidence type="ECO:0000256" key="1">
    <source>
        <dbReference type="SAM" id="Phobius"/>
    </source>
</evidence>
<dbReference type="Proteomes" id="UP000007490">
    <property type="component" value="Chromosome"/>
</dbReference>
<dbReference type="eggNOG" id="arCOG00051">
    <property type="taxonomic scope" value="Archaea"/>
</dbReference>
<accession>F0TCN0</accession>
<keyword evidence="1" id="KW-0472">Membrane</keyword>
<name>F0TCN0_METLA</name>
<keyword evidence="1" id="KW-1133">Transmembrane helix</keyword>
<organism evidence="2 3">
    <name type="scientific">Methanobacterium lacus (strain AL-21)</name>
    <dbReference type="NCBI Taxonomy" id="877455"/>
    <lineage>
        <taxon>Archaea</taxon>
        <taxon>Methanobacteriati</taxon>
        <taxon>Methanobacteriota</taxon>
        <taxon>Methanomada group</taxon>
        <taxon>Methanobacteria</taxon>
        <taxon>Methanobacteriales</taxon>
        <taxon>Methanobacteriaceae</taxon>
        <taxon>Methanobacterium</taxon>
    </lineage>
</organism>
<gene>
    <name evidence="2" type="ordered locus">Metbo_1060</name>
</gene>
<dbReference type="AlphaFoldDB" id="F0TCN0"/>
<evidence type="ECO:0000313" key="2">
    <source>
        <dbReference type="EMBL" id="ADZ09307.1"/>
    </source>
</evidence>
<dbReference type="EMBL" id="CP002551">
    <property type="protein sequence ID" value="ADZ09307.1"/>
    <property type="molecule type" value="Genomic_DNA"/>
</dbReference>
<feature type="transmembrane region" description="Helical" evidence="1">
    <location>
        <begin position="247"/>
        <end position="273"/>
    </location>
</feature>
<keyword evidence="3" id="KW-1185">Reference proteome</keyword>
<dbReference type="RefSeq" id="WP_013644658.1">
    <property type="nucleotide sequence ID" value="NC_015216.1"/>
</dbReference>
<dbReference type="HOGENOM" id="CLU_080337_0_0_2"/>
<reference evidence="3" key="1">
    <citation type="submission" date="2011-02" db="EMBL/GenBank/DDBJ databases">
        <title>Complete sequence of Methanobacterium sp. AL-21.</title>
        <authorList>
            <consortium name="US DOE Joint Genome Institute"/>
            <person name="Lucas S."/>
            <person name="Copeland A."/>
            <person name="Lapidus A."/>
            <person name="Cheng J.-F."/>
            <person name="Goodwin L."/>
            <person name="Pitluck S."/>
            <person name="Chertkov O."/>
            <person name="Detter J.C."/>
            <person name="Han C."/>
            <person name="Tapia R."/>
            <person name="Land M."/>
            <person name="Hauser L."/>
            <person name="Kyrpides N."/>
            <person name="Ivanova N."/>
            <person name="Mikhailova N."/>
            <person name="Pagani I."/>
            <person name="Cadillo-Quiroz H."/>
            <person name="Imachi H."/>
            <person name="Zinder S."/>
            <person name="Liu W."/>
            <person name="Woyke T."/>
        </authorList>
    </citation>
    <scope>NUCLEOTIDE SEQUENCE [LARGE SCALE GENOMIC DNA]</scope>
    <source>
        <strain evidence="3">AL-21</strain>
    </source>
</reference>
<proteinExistence type="predicted"/>
<sequence>MVDVKEIKSIELVPFTLMTSSISAILGLIYAILLLIAFGALSAFLPGAALIFASLGISMIILYPLGTFLVYIVLSFLTALLYNTFVPRLGGIKLGLEGDQITSLPVVSFALIQSAVAAAWALIVGLLLTAIILPLTTLISTVIPLVMQLGVDAINNATAMLSTSTIANNVSINATNFTAANLPNGSAVGNGGVVLALMLIIGLPIAVFIFVFIGTALASIFYNFLIPRVGGVRLLFAQAGSAHEITSIPVVAASLAIAVVALIFGIISGLVGLIGMASAGNAVGGVEFLIYDIIRYFVGTFIMVAIVTIIYNFLAPRIGGIQLKLE</sequence>
<dbReference type="OrthoDB" id="71451at2157"/>
<keyword evidence="1" id="KW-0812">Transmembrane</keyword>
<feature type="transmembrane region" description="Helical" evidence="1">
    <location>
        <begin position="43"/>
        <end position="62"/>
    </location>
</feature>
<feature type="transmembrane region" description="Helical" evidence="1">
    <location>
        <begin position="12"/>
        <end position="36"/>
    </location>
</feature>
<evidence type="ECO:0000313" key="3">
    <source>
        <dbReference type="Proteomes" id="UP000007490"/>
    </source>
</evidence>
<protein>
    <submittedName>
        <fullName evidence="2">Uncharacterized protein</fullName>
    </submittedName>
</protein>
<reference evidence="2 3" key="2">
    <citation type="journal article" date="2014" name="Int. J. Syst. Evol. Microbiol.">
        <title>Methanobacterium paludis sp. nov. and a novel strain of Methanobacterium lacus isolated from northern peatlands.</title>
        <authorList>
            <person name="Cadillo-Quiroz H."/>
            <person name="Brauer S.L."/>
            <person name="Goodson N."/>
            <person name="Yavitt J.B."/>
            <person name="Zinder S.H."/>
        </authorList>
    </citation>
    <scope>NUCLEOTIDE SEQUENCE [LARGE SCALE GENOMIC DNA]</scope>
    <source>
        <strain evidence="2 3">AL-21</strain>
    </source>
</reference>
<feature type="transmembrane region" description="Helical" evidence="1">
    <location>
        <begin position="193"/>
        <end position="226"/>
    </location>
</feature>
<feature type="transmembrane region" description="Helical" evidence="1">
    <location>
        <begin position="68"/>
        <end position="85"/>
    </location>
</feature>
<feature type="transmembrane region" description="Helical" evidence="1">
    <location>
        <begin position="106"/>
        <end position="133"/>
    </location>
</feature>
<dbReference type="GeneID" id="10277509"/>
<dbReference type="KEGG" id="mel:Metbo_1060"/>
<dbReference type="STRING" id="877455.Metbo_1060"/>